<accession>A0ABS7ZIG9</accession>
<dbReference type="PROSITE" id="PS51462">
    <property type="entry name" value="NUDIX"/>
    <property type="match status" value="1"/>
</dbReference>
<evidence type="ECO:0000259" key="3">
    <source>
        <dbReference type="PROSITE" id="PS51462"/>
    </source>
</evidence>
<dbReference type="Gene3D" id="3.90.79.10">
    <property type="entry name" value="Nucleoside Triphosphate Pyrophosphohydrolase"/>
    <property type="match status" value="1"/>
</dbReference>
<organism evidence="4 5">
    <name type="scientific">Isoptericola luteus</name>
    <dbReference type="NCBI Taxonomy" id="2879484"/>
    <lineage>
        <taxon>Bacteria</taxon>
        <taxon>Bacillati</taxon>
        <taxon>Actinomycetota</taxon>
        <taxon>Actinomycetes</taxon>
        <taxon>Micrococcales</taxon>
        <taxon>Promicromonosporaceae</taxon>
        <taxon>Isoptericola</taxon>
    </lineage>
</organism>
<protein>
    <submittedName>
        <fullName evidence="4">NUDIX domain-containing protein</fullName>
    </submittedName>
</protein>
<sequence length="182" mass="19411">MPPLHDDALAVLRATSPATPYQRALRDRFVAHLADHPDGVLRTCRPDHLTASTVVLSADGEQVLLTLHAKARQWFQLGGHVEPGDPSLAAAALREAAEESGLATRELALDPVPVHLDEHAVPFCGADGEAHHLDVRFVAVAAPGAQHAVSEESLDVRWWPTGALPNPDLTEPVALAVARVRG</sequence>
<dbReference type="Proteomes" id="UP001319870">
    <property type="component" value="Unassembled WGS sequence"/>
</dbReference>
<evidence type="ECO:0000313" key="4">
    <source>
        <dbReference type="EMBL" id="MCA5894821.1"/>
    </source>
</evidence>
<name>A0ABS7ZIG9_9MICO</name>
<dbReference type="EMBL" id="JAIXCQ010000013">
    <property type="protein sequence ID" value="MCA5894821.1"/>
    <property type="molecule type" value="Genomic_DNA"/>
</dbReference>
<dbReference type="PANTHER" id="PTHR43046:SF14">
    <property type="entry name" value="MUTT_NUDIX FAMILY PROTEIN"/>
    <property type="match status" value="1"/>
</dbReference>
<proteinExistence type="predicted"/>
<reference evidence="4 5" key="1">
    <citation type="submission" date="2021-09" db="EMBL/GenBank/DDBJ databases">
        <title>Isoptericola luteus sp. nov., a novel bacterium isolated from Harbin, the capital city of Heilongjiang province.</title>
        <authorList>
            <person name="Li J."/>
        </authorList>
    </citation>
    <scope>NUCLEOTIDE SEQUENCE [LARGE SCALE GENOMIC DNA]</scope>
    <source>
        <strain evidence="4 5">NEAU-Y5</strain>
    </source>
</reference>
<comment type="cofactor">
    <cofactor evidence="1">
        <name>Mg(2+)</name>
        <dbReference type="ChEBI" id="CHEBI:18420"/>
    </cofactor>
</comment>
<evidence type="ECO:0000256" key="2">
    <source>
        <dbReference type="ARBA" id="ARBA00022801"/>
    </source>
</evidence>
<evidence type="ECO:0000313" key="5">
    <source>
        <dbReference type="Proteomes" id="UP001319870"/>
    </source>
</evidence>
<dbReference type="InterPro" id="IPR000086">
    <property type="entry name" value="NUDIX_hydrolase_dom"/>
</dbReference>
<dbReference type="InterPro" id="IPR015797">
    <property type="entry name" value="NUDIX_hydrolase-like_dom_sf"/>
</dbReference>
<dbReference type="Pfam" id="PF00293">
    <property type="entry name" value="NUDIX"/>
    <property type="match status" value="1"/>
</dbReference>
<keyword evidence="2" id="KW-0378">Hydrolase</keyword>
<evidence type="ECO:0000256" key="1">
    <source>
        <dbReference type="ARBA" id="ARBA00001946"/>
    </source>
</evidence>
<dbReference type="RefSeq" id="WP_225566556.1">
    <property type="nucleotide sequence ID" value="NZ_JAIXCQ010000013.1"/>
</dbReference>
<comment type="caution">
    <text evidence="4">The sequence shown here is derived from an EMBL/GenBank/DDBJ whole genome shotgun (WGS) entry which is preliminary data.</text>
</comment>
<feature type="domain" description="Nudix hydrolase" evidence="3">
    <location>
        <begin position="46"/>
        <end position="181"/>
    </location>
</feature>
<dbReference type="PANTHER" id="PTHR43046">
    <property type="entry name" value="GDP-MANNOSE MANNOSYL HYDROLASE"/>
    <property type="match status" value="1"/>
</dbReference>
<keyword evidence="5" id="KW-1185">Reference proteome</keyword>
<dbReference type="SUPFAM" id="SSF55811">
    <property type="entry name" value="Nudix"/>
    <property type="match status" value="1"/>
</dbReference>
<gene>
    <name evidence="4" type="ORF">LEP48_15885</name>
</gene>